<evidence type="ECO:0000313" key="4">
    <source>
        <dbReference type="EMBL" id="HJA03113.1"/>
    </source>
</evidence>
<comment type="subunit">
    <text evidence="3">Forms a complex with KhpB.</text>
</comment>
<keyword evidence="3" id="KW-0143">Chaperone</keyword>
<dbReference type="GO" id="GO:0003723">
    <property type="term" value="F:RNA binding"/>
    <property type="evidence" value="ECO:0007669"/>
    <property type="project" value="UniProtKB-UniRule"/>
</dbReference>
<evidence type="ECO:0000256" key="3">
    <source>
        <dbReference type="HAMAP-Rule" id="MF_00088"/>
    </source>
</evidence>
<dbReference type="AlphaFoldDB" id="A0A9D2H231"/>
<proteinExistence type="inferred from homology"/>
<dbReference type="PANTHER" id="PTHR34654:SF1">
    <property type="entry name" value="RNA-BINDING PROTEIN KHPA"/>
    <property type="match status" value="1"/>
</dbReference>
<dbReference type="GO" id="GO:0008360">
    <property type="term" value="P:regulation of cell shape"/>
    <property type="evidence" value="ECO:0007669"/>
    <property type="project" value="UniProtKB-KW"/>
</dbReference>
<dbReference type="PROSITE" id="PS50084">
    <property type="entry name" value="KH_TYPE_1"/>
    <property type="match status" value="1"/>
</dbReference>
<keyword evidence="1 3" id="KW-0963">Cytoplasm</keyword>
<protein>
    <recommendedName>
        <fullName evidence="3">RNA-binding protein KhpA</fullName>
    </recommendedName>
    <alternativeName>
        <fullName evidence="3">KH-domain protein A</fullName>
    </alternativeName>
</protein>
<name>A0A9D2H231_9FIRM</name>
<comment type="similarity">
    <text evidence="3">Belongs to the KhpA RNA-binding protein family.</text>
</comment>
<dbReference type="InterPro" id="IPR015946">
    <property type="entry name" value="KH_dom-like_a/b"/>
</dbReference>
<organism evidence="4 5">
    <name type="scientific">Candidatus Gallimonas gallistercoris</name>
    <dbReference type="NCBI Taxonomy" id="2838602"/>
    <lineage>
        <taxon>Bacteria</taxon>
        <taxon>Bacillati</taxon>
        <taxon>Bacillota</taxon>
        <taxon>Clostridia</taxon>
        <taxon>Candidatus Gallimonas</taxon>
    </lineage>
</organism>
<dbReference type="Proteomes" id="UP000824221">
    <property type="component" value="Unassembled WGS sequence"/>
</dbReference>
<dbReference type="Pfam" id="PF13083">
    <property type="entry name" value="KH_KhpA-B"/>
    <property type="match status" value="1"/>
</dbReference>
<dbReference type="GO" id="GO:0071555">
    <property type="term" value="P:cell wall organization"/>
    <property type="evidence" value="ECO:0007669"/>
    <property type="project" value="UniProtKB-KW"/>
</dbReference>
<sequence>MLELIKYIVEQFAEEKDAISYDVEETEDTITVTVLLAESDMGKVIGKQGKIAKALRTLVRAATPKGSKKYNVEIKERPQA</sequence>
<dbReference type="GO" id="GO:0005737">
    <property type="term" value="C:cytoplasm"/>
    <property type="evidence" value="ECO:0007669"/>
    <property type="project" value="UniProtKB-SubCell"/>
</dbReference>
<dbReference type="EMBL" id="DXAJ01000104">
    <property type="protein sequence ID" value="HJA03113.1"/>
    <property type="molecule type" value="Genomic_DNA"/>
</dbReference>
<gene>
    <name evidence="3" type="primary">khpA</name>
    <name evidence="4" type="ORF">H9797_07055</name>
</gene>
<dbReference type="InterPro" id="IPR009019">
    <property type="entry name" value="KH_sf_prok-type"/>
</dbReference>
<reference evidence="4" key="1">
    <citation type="journal article" date="2021" name="PeerJ">
        <title>Extensive microbial diversity within the chicken gut microbiome revealed by metagenomics and culture.</title>
        <authorList>
            <person name="Gilroy R."/>
            <person name="Ravi A."/>
            <person name="Getino M."/>
            <person name="Pursley I."/>
            <person name="Horton D.L."/>
            <person name="Alikhan N.F."/>
            <person name="Baker D."/>
            <person name="Gharbi K."/>
            <person name="Hall N."/>
            <person name="Watson M."/>
            <person name="Adriaenssens E.M."/>
            <person name="Foster-Nyarko E."/>
            <person name="Jarju S."/>
            <person name="Secka A."/>
            <person name="Antonio M."/>
            <person name="Oren A."/>
            <person name="Chaudhuri R.R."/>
            <person name="La Ragione R."/>
            <person name="Hildebrand F."/>
            <person name="Pallen M.J."/>
        </authorList>
    </citation>
    <scope>NUCLEOTIDE SEQUENCE</scope>
    <source>
        <strain evidence="4">CHK156-179</strain>
    </source>
</reference>
<evidence type="ECO:0000313" key="5">
    <source>
        <dbReference type="Proteomes" id="UP000824221"/>
    </source>
</evidence>
<dbReference type="SUPFAM" id="SSF54814">
    <property type="entry name" value="Prokaryotic type KH domain (KH-domain type II)"/>
    <property type="match status" value="1"/>
</dbReference>
<reference evidence="4" key="2">
    <citation type="submission" date="2021-04" db="EMBL/GenBank/DDBJ databases">
        <authorList>
            <person name="Gilroy R."/>
        </authorList>
    </citation>
    <scope>NUCLEOTIDE SEQUENCE</scope>
    <source>
        <strain evidence="4">CHK156-179</strain>
    </source>
</reference>
<dbReference type="HAMAP" id="MF_00088">
    <property type="entry name" value="KhpA"/>
    <property type="match status" value="1"/>
</dbReference>
<accession>A0A9D2H231</accession>
<keyword evidence="3" id="KW-0961">Cell wall biogenesis/degradation</keyword>
<keyword evidence="2 3" id="KW-0694">RNA-binding</keyword>
<keyword evidence="3" id="KW-0133">Cell shape</keyword>
<evidence type="ECO:0000256" key="1">
    <source>
        <dbReference type="ARBA" id="ARBA00022490"/>
    </source>
</evidence>
<dbReference type="GO" id="GO:0009252">
    <property type="term" value="P:peptidoglycan biosynthetic process"/>
    <property type="evidence" value="ECO:0007669"/>
    <property type="project" value="UniProtKB-UniRule"/>
</dbReference>
<dbReference type="CDD" id="cd22533">
    <property type="entry name" value="KH-II_YlqC-like"/>
    <property type="match status" value="1"/>
</dbReference>
<dbReference type="Gene3D" id="3.30.300.20">
    <property type="match status" value="1"/>
</dbReference>
<comment type="caution">
    <text evidence="4">The sequence shown here is derived from an EMBL/GenBank/DDBJ whole genome shotgun (WGS) entry which is preliminary data.</text>
</comment>
<comment type="function">
    <text evidence="3">A probable RNA chaperone. Forms a complex with KhpB which binds to cellular RNA and controls its expression. Plays a role in peptidoglycan (PG) homeostasis and cell length regulation.</text>
</comment>
<evidence type="ECO:0000256" key="2">
    <source>
        <dbReference type="ARBA" id="ARBA00022884"/>
    </source>
</evidence>
<comment type="subcellular location">
    <subcellularLocation>
        <location evidence="3">Cytoplasm</location>
    </subcellularLocation>
</comment>
<dbReference type="InterPro" id="IPR020627">
    <property type="entry name" value="KhpA"/>
</dbReference>
<dbReference type="PANTHER" id="PTHR34654">
    <property type="entry name" value="UPF0109 PROTEIN SCO5592"/>
    <property type="match status" value="1"/>
</dbReference>